<evidence type="ECO:0000259" key="5">
    <source>
        <dbReference type="PROSITE" id="PS50850"/>
    </source>
</evidence>
<evidence type="ECO:0000256" key="3">
    <source>
        <dbReference type="ARBA" id="ARBA00023136"/>
    </source>
</evidence>
<comment type="caution">
    <text evidence="6">The sequence shown here is derived from an EMBL/GenBank/DDBJ whole genome shotgun (WGS) entry which is preliminary data.</text>
</comment>
<feature type="transmembrane region" description="Helical" evidence="4">
    <location>
        <begin position="263"/>
        <end position="285"/>
    </location>
</feature>
<dbReference type="AlphaFoldDB" id="A0A4R2D0A3"/>
<feature type="transmembrane region" description="Helical" evidence="4">
    <location>
        <begin position="36"/>
        <end position="60"/>
    </location>
</feature>
<organism evidence="6 7">
    <name type="scientific">Shinella granuli</name>
    <dbReference type="NCBI Taxonomy" id="323621"/>
    <lineage>
        <taxon>Bacteria</taxon>
        <taxon>Pseudomonadati</taxon>
        <taxon>Pseudomonadota</taxon>
        <taxon>Alphaproteobacteria</taxon>
        <taxon>Hyphomicrobiales</taxon>
        <taxon>Rhizobiaceae</taxon>
        <taxon>Shinella</taxon>
    </lineage>
</organism>
<feature type="transmembrane region" description="Helical" evidence="4">
    <location>
        <begin position="291"/>
        <end position="310"/>
    </location>
</feature>
<dbReference type="SUPFAM" id="SSF103473">
    <property type="entry name" value="MFS general substrate transporter"/>
    <property type="match status" value="1"/>
</dbReference>
<feature type="transmembrane region" description="Helical" evidence="4">
    <location>
        <begin position="322"/>
        <end position="343"/>
    </location>
</feature>
<dbReference type="PROSITE" id="PS50850">
    <property type="entry name" value="MFS"/>
    <property type="match status" value="1"/>
</dbReference>
<evidence type="ECO:0000256" key="4">
    <source>
        <dbReference type="SAM" id="Phobius"/>
    </source>
</evidence>
<keyword evidence="1 4" id="KW-0812">Transmembrane</keyword>
<feature type="transmembrane region" description="Helical" evidence="4">
    <location>
        <begin position="355"/>
        <end position="376"/>
    </location>
</feature>
<feature type="transmembrane region" description="Helical" evidence="4">
    <location>
        <begin position="195"/>
        <end position="215"/>
    </location>
</feature>
<feature type="transmembrane region" description="Helical" evidence="4">
    <location>
        <begin position="227"/>
        <end position="251"/>
    </location>
</feature>
<dbReference type="GO" id="GO:0022857">
    <property type="term" value="F:transmembrane transporter activity"/>
    <property type="evidence" value="ECO:0007669"/>
    <property type="project" value="InterPro"/>
</dbReference>
<evidence type="ECO:0000313" key="7">
    <source>
        <dbReference type="Proteomes" id="UP000295351"/>
    </source>
</evidence>
<dbReference type="PANTHER" id="PTHR23521">
    <property type="entry name" value="TRANSPORTER MFS SUPERFAMILY"/>
    <property type="match status" value="1"/>
</dbReference>
<gene>
    <name evidence="6" type="ORF">EV665_10266</name>
</gene>
<dbReference type="InterPro" id="IPR047200">
    <property type="entry name" value="MFS_YcaD-like"/>
</dbReference>
<dbReference type="Proteomes" id="UP000295351">
    <property type="component" value="Unassembled WGS sequence"/>
</dbReference>
<protein>
    <submittedName>
        <fullName evidence="6">Putative MFS family arabinose efflux permease</fullName>
    </submittedName>
</protein>
<feature type="transmembrane region" description="Helical" evidence="4">
    <location>
        <begin position="155"/>
        <end position="174"/>
    </location>
</feature>
<proteinExistence type="predicted"/>
<feature type="transmembrane region" description="Helical" evidence="4">
    <location>
        <begin position="97"/>
        <end position="120"/>
    </location>
</feature>
<name>A0A4R2D0A3_SHIGR</name>
<dbReference type="RefSeq" id="WP_064329441.1">
    <property type="nucleotide sequence ID" value="NZ_BAABEI010000012.1"/>
</dbReference>
<feature type="domain" description="Major facilitator superfamily (MFS) profile" evidence="5">
    <location>
        <begin position="198"/>
        <end position="411"/>
    </location>
</feature>
<dbReference type="EMBL" id="SLVX01000002">
    <property type="protein sequence ID" value="TCN47547.1"/>
    <property type="molecule type" value="Genomic_DNA"/>
</dbReference>
<dbReference type="GO" id="GO:0005886">
    <property type="term" value="C:plasma membrane"/>
    <property type="evidence" value="ECO:0007669"/>
    <property type="project" value="TreeGrafter"/>
</dbReference>
<dbReference type="CDD" id="cd17477">
    <property type="entry name" value="MFS_YcaD_like"/>
    <property type="match status" value="1"/>
</dbReference>
<accession>A0A4R2D0A3</accession>
<feature type="transmembrane region" description="Helical" evidence="4">
    <location>
        <begin position="7"/>
        <end position="30"/>
    </location>
</feature>
<evidence type="ECO:0000256" key="2">
    <source>
        <dbReference type="ARBA" id="ARBA00022989"/>
    </source>
</evidence>
<evidence type="ECO:0000256" key="1">
    <source>
        <dbReference type="ARBA" id="ARBA00022692"/>
    </source>
</evidence>
<dbReference type="InterPro" id="IPR020846">
    <property type="entry name" value="MFS_dom"/>
</dbReference>
<dbReference type="Gene3D" id="1.20.1250.20">
    <property type="entry name" value="MFS general substrate transporter like domains"/>
    <property type="match status" value="2"/>
</dbReference>
<reference evidence="6 7" key="1">
    <citation type="submission" date="2019-03" db="EMBL/GenBank/DDBJ databases">
        <title>Genomic Encyclopedia of Type Strains, Phase IV (KMG-IV): sequencing the most valuable type-strain genomes for metagenomic binning, comparative biology and taxonomic classification.</title>
        <authorList>
            <person name="Goeker M."/>
        </authorList>
    </citation>
    <scope>NUCLEOTIDE SEQUENCE [LARGE SCALE GENOMIC DNA]</scope>
    <source>
        <strain evidence="6 7">DSM 18401</strain>
    </source>
</reference>
<dbReference type="InterPro" id="IPR011701">
    <property type="entry name" value="MFS"/>
</dbReference>
<dbReference type="Pfam" id="PF07690">
    <property type="entry name" value="MFS_1"/>
    <property type="match status" value="1"/>
</dbReference>
<dbReference type="InterPro" id="IPR036259">
    <property type="entry name" value="MFS_trans_sf"/>
</dbReference>
<keyword evidence="7" id="KW-1185">Reference proteome</keyword>
<keyword evidence="2 4" id="KW-1133">Transmembrane helix</keyword>
<keyword evidence="3 4" id="KW-0472">Membrane</keyword>
<feature type="transmembrane region" description="Helical" evidence="4">
    <location>
        <begin position="132"/>
        <end position="149"/>
    </location>
</feature>
<feature type="transmembrane region" description="Helical" evidence="4">
    <location>
        <begin position="72"/>
        <end position="91"/>
    </location>
</feature>
<dbReference type="PANTHER" id="PTHR23521:SF3">
    <property type="entry name" value="MFS TRANSPORTER"/>
    <property type="match status" value="1"/>
</dbReference>
<sequence>MSTIRPLIPLLVTAGILIGGNGLQGTFIALRASQEGFSTAVIGFVGAGYSIGFAIGCIYVTRVLRAIGHIRTFSAMAAIASASAIAMVLIIDPIFWFAMRLVAGICFASLFATVESWLNAAVTNANRARTLSVYRVVDLGSVTAAQYLIPGIGIGGFELFAIVAMALSLSLVPISLADRSSPTVPEAIRFDVKKLWNISPLATVGCIVVGLTNAAFRNLGPIYAHDIGLSVTAIASFMSAGIVGGVVLQYPLGLYSDRLDRRLIILVATLGSALAALYLAFFAGGDEVRNLVGIFVFGAFAMPLYSLCSAHANDHAGEGEHALVSAGMLFFWSCGAIIGPLFASVLLQFFGPQALFLYTAVILVAFMAYTALRMSARPAVPAGKRRSRFRNLLRTSFFFNKLADKDRNGDP</sequence>
<evidence type="ECO:0000313" key="6">
    <source>
        <dbReference type="EMBL" id="TCN47547.1"/>
    </source>
</evidence>